<accession>A0A6C0F6Q5</accession>
<proteinExistence type="predicted"/>
<dbReference type="AlphaFoldDB" id="A0A6C0F6Q5"/>
<name>A0A6C0F6Q5_9ZZZZ</name>
<sequence length="122" mass="14031">MEAEALSNPNPPLAIESINLDGLVRINLGRNVNYYIRQGETYTFHFPDTKTIVKTYCSGKAIRAADMRIDVVTVNGVRDQDQETCTFGYVYEDLDNIHFDSFQYKQKCEVYCTMAQLIKFIN</sequence>
<organism evidence="1">
    <name type="scientific">viral metagenome</name>
    <dbReference type="NCBI Taxonomy" id="1070528"/>
    <lineage>
        <taxon>unclassified sequences</taxon>
        <taxon>metagenomes</taxon>
        <taxon>organismal metagenomes</taxon>
    </lineage>
</organism>
<dbReference type="EMBL" id="MN739036">
    <property type="protein sequence ID" value="QHT36303.1"/>
    <property type="molecule type" value="Genomic_DNA"/>
</dbReference>
<reference evidence="1" key="1">
    <citation type="journal article" date="2020" name="Nature">
        <title>Giant virus diversity and host interactions through global metagenomics.</title>
        <authorList>
            <person name="Schulz F."/>
            <person name="Roux S."/>
            <person name="Paez-Espino D."/>
            <person name="Jungbluth S."/>
            <person name="Walsh D.A."/>
            <person name="Denef V.J."/>
            <person name="McMahon K.D."/>
            <person name="Konstantinidis K.T."/>
            <person name="Eloe-Fadrosh E.A."/>
            <person name="Kyrpides N.C."/>
            <person name="Woyke T."/>
        </authorList>
    </citation>
    <scope>NUCLEOTIDE SEQUENCE</scope>
    <source>
        <strain evidence="1">GVMAG-M-3300009182-46</strain>
    </source>
</reference>
<protein>
    <submittedName>
        <fullName evidence="1">Uncharacterized protein</fullName>
    </submittedName>
</protein>
<evidence type="ECO:0000313" key="1">
    <source>
        <dbReference type="EMBL" id="QHT36303.1"/>
    </source>
</evidence>